<sequence>MTHPSTGDMAINTSLLDVSVNTELDTNLSISDPSFLNPSSGQSGSKQLAPPSTMDASDQMQEITTRSEPLNQSPQPKNSTPIQHLPTRETYNAWASVYDTDGNILQAIDDLSLSTLLPEFLTQVLSSSSSSTLNILDLGCGTGRNTAKLLTYPWPTDKLVNVHGVDFSRKMLDIAERKLRGAKEQWSPSIHKLGLECTDAFNDDSGNEVFFPALQLHAIISTLVAEHIPLETYFRALAELLPREGSCALITNMHQEMGQLSQAGFVTSEGVKIRGTSYVHSVEDMMEEAMRWGFEVLGVNERRVEKGDLGKGGIGKRGEKWVKLGVNVWFGIVLKRIGSGGKEGGGGGMK</sequence>
<dbReference type="Pfam" id="PF08242">
    <property type="entry name" value="Methyltransf_12"/>
    <property type="match status" value="1"/>
</dbReference>
<gene>
    <name evidence="3" type="ORF">GQ43DRAFT_439420</name>
</gene>
<keyword evidence="3" id="KW-0808">Transferase</keyword>
<dbReference type="GO" id="GO:0032259">
    <property type="term" value="P:methylation"/>
    <property type="evidence" value="ECO:0007669"/>
    <property type="project" value="UniProtKB-KW"/>
</dbReference>
<dbReference type="EMBL" id="ML993924">
    <property type="protein sequence ID" value="KAF2202783.1"/>
    <property type="molecule type" value="Genomic_DNA"/>
</dbReference>
<feature type="compositionally biased region" description="Polar residues" evidence="1">
    <location>
        <begin position="31"/>
        <end position="46"/>
    </location>
</feature>
<dbReference type="PANTHER" id="PTHR43464">
    <property type="entry name" value="METHYLTRANSFERASE"/>
    <property type="match status" value="1"/>
</dbReference>
<dbReference type="AlphaFoldDB" id="A0A9P4JUH7"/>
<feature type="compositionally biased region" description="Polar residues" evidence="1">
    <location>
        <begin position="54"/>
        <end position="82"/>
    </location>
</feature>
<organism evidence="3 4">
    <name type="scientific">Delitschia confertaspora ATCC 74209</name>
    <dbReference type="NCBI Taxonomy" id="1513339"/>
    <lineage>
        <taxon>Eukaryota</taxon>
        <taxon>Fungi</taxon>
        <taxon>Dikarya</taxon>
        <taxon>Ascomycota</taxon>
        <taxon>Pezizomycotina</taxon>
        <taxon>Dothideomycetes</taxon>
        <taxon>Pleosporomycetidae</taxon>
        <taxon>Pleosporales</taxon>
        <taxon>Delitschiaceae</taxon>
        <taxon>Delitschia</taxon>
    </lineage>
</organism>
<proteinExistence type="predicted"/>
<comment type="caution">
    <text evidence="3">The sequence shown here is derived from an EMBL/GenBank/DDBJ whole genome shotgun (WGS) entry which is preliminary data.</text>
</comment>
<keyword evidence="3" id="KW-0489">Methyltransferase</keyword>
<name>A0A9P4JUH7_9PLEO</name>
<feature type="region of interest" description="Disordered" evidence="1">
    <location>
        <begin position="31"/>
        <end position="84"/>
    </location>
</feature>
<keyword evidence="4" id="KW-1185">Reference proteome</keyword>
<evidence type="ECO:0000256" key="1">
    <source>
        <dbReference type="SAM" id="MobiDB-lite"/>
    </source>
</evidence>
<reference evidence="3" key="1">
    <citation type="journal article" date="2020" name="Stud. Mycol.">
        <title>101 Dothideomycetes genomes: a test case for predicting lifestyles and emergence of pathogens.</title>
        <authorList>
            <person name="Haridas S."/>
            <person name="Albert R."/>
            <person name="Binder M."/>
            <person name="Bloem J."/>
            <person name="Labutti K."/>
            <person name="Salamov A."/>
            <person name="Andreopoulos B."/>
            <person name="Baker S."/>
            <person name="Barry K."/>
            <person name="Bills G."/>
            <person name="Bluhm B."/>
            <person name="Cannon C."/>
            <person name="Castanera R."/>
            <person name="Culley D."/>
            <person name="Daum C."/>
            <person name="Ezra D."/>
            <person name="Gonzalez J."/>
            <person name="Henrissat B."/>
            <person name="Kuo A."/>
            <person name="Liang C."/>
            <person name="Lipzen A."/>
            <person name="Lutzoni F."/>
            <person name="Magnuson J."/>
            <person name="Mondo S."/>
            <person name="Nolan M."/>
            <person name="Ohm R."/>
            <person name="Pangilinan J."/>
            <person name="Park H.-J."/>
            <person name="Ramirez L."/>
            <person name="Alfaro M."/>
            <person name="Sun H."/>
            <person name="Tritt A."/>
            <person name="Yoshinaga Y."/>
            <person name="Zwiers L.-H."/>
            <person name="Turgeon B."/>
            <person name="Goodwin S."/>
            <person name="Spatafora J."/>
            <person name="Crous P."/>
            <person name="Grigoriev I."/>
        </authorList>
    </citation>
    <scope>NUCLEOTIDE SEQUENCE</scope>
    <source>
        <strain evidence="3">ATCC 74209</strain>
    </source>
</reference>
<dbReference type="Gene3D" id="3.40.50.150">
    <property type="entry name" value="Vaccinia Virus protein VP39"/>
    <property type="match status" value="1"/>
</dbReference>
<feature type="domain" description="Methyltransferase type 12" evidence="2">
    <location>
        <begin position="136"/>
        <end position="245"/>
    </location>
</feature>
<accession>A0A9P4JUH7</accession>
<dbReference type="GO" id="GO:0010420">
    <property type="term" value="F:polyprenyldihydroxybenzoate methyltransferase activity"/>
    <property type="evidence" value="ECO:0007669"/>
    <property type="project" value="TreeGrafter"/>
</dbReference>
<evidence type="ECO:0000313" key="4">
    <source>
        <dbReference type="Proteomes" id="UP000799536"/>
    </source>
</evidence>
<dbReference type="InterPro" id="IPR013217">
    <property type="entry name" value="Methyltransf_12"/>
</dbReference>
<evidence type="ECO:0000259" key="2">
    <source>
        <dbReference type="Pfam" id="PF08242"/>
    </source>
</evidence>
<evidence type="ECO:0000313" key="3">
    <source>
        <dbReference type="EMBL" id="KAF2202783.1"/>
    </source>
</evidence>
<dbReference type="SUPFAM" id="SSF53335">
    <property type="entry name" value="S-adenosyl-L-methionine-dependent methyltransferases"/>
    <property type="match status" value="1"/>
</dbReference>
<dbReference type="PANTHER" id="PTHR43464:SF52">
    <property type="entry name" value="PUTATIVE-RELATED"/>
    <property type="match status" value="1"/>
</dbReference>
<dbReference type="InterPro" id="IPR029063">
    <property type="entry name" value="SAM-dependent_MTases_sf"/>
</dbReference>
<protein>
    <submittedName>
        <fullName evidence="3">S-adenosyl-L-methionine-dependent methyltransferase</fullName>
    </submittedName>
</protein>
<dbReference type="Proteomes" id="UP000799536">
    <property type="component" value="Unassembled WGS sequence"/>
</dbReference>
<dbReference type="CDD" id="cd02440">
    <property type="entry name" value="AdoMet_MTases"/>
    <property type="match status" value="1"/>
</dbReference>
<dbReference type="OrthoDB" id="66144at2759"/>